<dbReference type="RefSeq" id="WP_148379730.1">
    <property type="nucleotide sequence ID" value="NZ_VSIY01000015.1"/>
</dbReference>
<evidence type="ECO:0000256" key="2">
    <source>
        <dbReference type="ARBA" id="ARBA00007656"/>
    </source>
</evidence>
<dbReference type="PANTHER" id="PTHR47245">
    <property type="entry name" value="PEPTIDYLPROLYL ISOMERASE"/>
    <property type="match status" value="1"/>
</dbReference>
<evidence type="ECO:0000256" key="8">
    <source>
        <dbReference type="PROSITE-ProRule" id="PRU00278"/>
    </source>
</evidence>
<comment type="caution">
    <text evidence="11">The sequence shown here is derived from an EMBL/GenBank/DDBJ whole genome shotgun (WGS) entry which is preliminary data.</text>
</comment>
<dbReference type="EC" id="5.2.1.8" evidence="3"/>
<evidence type="ECO:0000259" key="10">
    <source>
        <dbReference type="PROSITE" id="PS50198"/>
    </source>
</evidence>
<evidence type="ECO:0000256" key="7">
    <source>
        <dbReference type="ARBA" id="ARBA00031484"/>
    </source>
</evidence>
<reference evidence="11 12" key="1">
    <citation type="submission" date="2019-08" db="EMBL/GenBank/DDBJ databases">
        <title>Identification of a novel species of the genus Boseongicola.</title>
        <authorList>
            <person name="Zhang X.-Q."/>
        </authorList>
    </citation>
    <scope>NUCLEOTIDE SEQUENCE [LARGE SCALE GENOMIC DNA]</scope>
    <source>
        <strain evidence="11 12">HY14</strain>
    </source>
</reference>
<accession>A0A5D0R8D6</accession>
<evidence type="ECO:0000313" key="11">
    <source>
        <dbReference type="EMBL" id="TYB77703.1"/>
    </source>
</evidence>
<keyword evidence="12" id="KW-1185">Reference proteome</keyword>
<protein>
    <recommendedName>
        <fullName evidence="4">Parvulin-like PPIase</fullName>
        <ecNumber evidence="3">5.2.1.8</ecNumber>
    </recommendedName>
    <alternativeName>
        <fullName evidence="6">Peptidyl-prolyl cis-trans isomerase plp</fullName>
    </alternativeName>
    <alternativeName>
        <fullName evidence="7">Rotamase plp</fullName>
    </alternativeName>
</protein>
<dbReference type="Gene3D" id="3.10.50.40">
    <property type="match status" value="1"/>
</dbReference>
<keyword evidence="8 11" id="KW-0413">Isomerase</keyword>
<dbReference type="EMBL" id="VSIY01000015">
    <property type="protein sequence ID" value="TYB77703.1"/>
    <property type="molecule type" value="Genomic_DNA"/>
</dbReference>
<keyword evidence="9" id="KW-0732">Signal</keyword>
<dbReference type="SUPFAM" id="SSF54534">
    <property type="entry name" value="FKBP-like"/>
    <property type="match status" value="1"/>
</dbReference>
<keyword evidence="5 8" id="KW-0697">Rotamase</keyword>
<name>A0A5D0R8D6_9RHOB</name>
<evidence type="ECO:0000256" key="5">
    <source>
        <dbReference type="ARBA" id="ARBA00023110"/>
    </source>
</evidence>
<dbReference type="GO" id="GO:0003755">
    <property type="term" value="F:peptidyl-prolyl cis-trans isomerase activity"/>
    <property type="evidence" value="ECO:0007669"/>
    <property type="project" value="UniProtKB-KW"/>
</dbReference>
<dbReference type="Pfam" id="PF13616">
    <property type="entry name" value="Rotamase_3"/>
    <property type="match status" value="1"/>
</dbReference>
<evidence type="ECO:0000256" key="6">
    <source>
        <dbReference type="ARBA" id="ARBA00030642"/>
    </source>
</evidence>
<proteinExistence type="inferred from homology"/>
<comment type="similarity">
    <text evidence="2">Belongs to the PpiC/parvulin rotamase family.</text>
</comment>
<feature type="signal peptide" evidence="9">
    <location>
        <begin position="1"/>
        <end position="23"/>
    </location>
</feature>
<feature type="chain" id="PRO_5022751832" description="Parvulin-like PPIase" evidence="9">
    <location>
        <begin position="24"/>
        <end position="294"/>
    </location>
</feature>
<dbReference type="Proteomes" id="UP000322080">
    <property type="component" value="Unassembled WGS sequence"/>
</dbReference>
<evidence type="ECO:0000256" key="3">
    <source>
        <dbReference type="ARBA" id="ARBA00013194"/>
    </source>
</evidence>
<dbReference type="SUPFAM" id="SSF109998">
    <property type="entry name" value="Triger factor/SurA peptide-binding domain-like"/>
    <property type="match status" value="1"/>
</dbReference>
<evidence type="ECO:0000313" key="12">
    <source>
        <dbReference type="Proteomes" id="UP000322080"/>
    </source>
</evidence>
<evidence type="ECO:0000256" key="4">
    <source>
        <dbReference type="ARBA" id="ARBA00018370"/>
    </source>
</evidence>
<dbReference type="AlphaFoldDB" id="A0A5D0R8D6"/>
<dbReference type="PANTHER" id="PTHR47245:SF2">
    <property type="entry name" value="PEPTIDYL-PROLYL CIS-TRANS ISOMERASE HP_0175-RELATED"/>
    <property type="match status" value="1"/>
</dbReference>
<dbReference type="InterPro" id="IPR000297">
    <property type="entry name" value="PPIase_PpiC"/>
</dbReference>
<dbReference type="InterPro" id="IPR050245">
    <property type="entry name" value="PrsA_foldase"/>
</dbReference>
<comment type="catalytic activity">
    <reaction evidence="1">
        <text>[protein]-peptidylproline (omega=180) = [protein]-peptidylproline (omega=0)</text>
        <dbReference type="Rhea" id="RHEA:16237"/>
        <dbReference type="Rhea" id="RHEA-COMP:10747"/>
        <dbReference type="Rhea" id="RHEA-COMP:10748"/>
        <dbReference type="ChEBI" id="CHEBI:83833"/>
        <dbReference type="ChEBI" id="CHEBI:83834"/>
        <dbReference type="EC" id="5.2.1.8"/>
    </reaction>
</comment>
<evidence type="ECO:0000256" key="1">
    <source>
        <dbReference type="ARBA" id="ARBA00000971"/>
    </source>
</evidence>
<dbReference type="InterPro" id="IPR027304">
    <property type="entry name" value="Trigger_fact/SurA_dom_sf"/>
</dbReference>
<organism evidence="11 12">
    <name type="scientific">Maritimibacter fusiformis</name>
    <dbReference type="NCBI Taxonomy" id="2603819"/>
    <lineage>
        <taxon>Bacteria</taxon>
        <taxon>Pseudomonadati</taxon>
        <taxon>Pseudomonadota</taxon>
        <taxon>Alphaproteobacteria</taxon>
        <taxon>Rhodobacterales</taxon>
        <taxon>Roseobacteraceae</taxon>
        <taxon>Maritimibacter</taxon>
    </lineage>
</organism>
<evidence type="ECO:0000256" key="9">
    <source>
        <dbReference type="SAM" id="SignalP"/>
    </source>
</evidence>
<sequence length="294" mass="31175">MAKHTSFIVGAALSLGLALPALAQDAEAEAPATETATMDVTAETVVATVNGEEITLGHLMAARLALPQQYQALPNEVLLPGLVEQLIQQTVLSQATAEVSARGQIQIDNEIRAVKATETLGDILAGAVDEDKVQALYAENYVDAEPSVEWNASHILVETEEEAAALIEELNDGADFAALAREHSTGPSGAEGGALDWFGPGMMVEPFEVAVTDMEVGEVAGPLQTQFGWHVVKLNDTREAPVPELEAVRGEIIEALENEAVEAALAEMLEGAEVERIELDKIDPAVLSDPSMFE</sequence>
<gene>
    <name evidence="11" type="ORF">FVF75_15720</name>
</gene>
<dbReference type="PROSITE" id="PS50198">
    <property type="entry name" value="PPIC_PPIASE_2"/>
    <property type="match status" value="1"/>
</dbReference>
<feature type="domain" description="PpiC" evidence="10">
    <location>
        <begin position="147"/>
        <end position="236"/>
    </location>
</feature>
<dbReference type="InterPro" id="IPR046357">
    <property type="entry name" value="PPIase_dom_sf"/>
</dbReference>